<evidence type="ECO:0000256" key="2">
    <source>
        <dbReference type="SAM" id="Phobius"/>
    </source>
</evidence>
<feature type="region of interest" description="Disordered" evidence="1">
    <location>
        <begin position="116"/>
        <end position="173"/>
    </location>
</feature>
<keyword evidence="2" id="KW-1133">Transmembrane helix</keyword>
<dbReference type="EMBL" id="MWPQ01000049">
    <property type="protein sequence ID" value="OPH82316.1"/>
    <property type="molecule type" value="Genomic_DNA"/>
</dbReference>
<feature type="compositionally biased region" description="Basic and acidic residues" evidence="1">
    <location>
        <begin position="149"/>
        <end position="159"/>
    </location>
</feature>
<sequence length="173" mass="18019">MSELLHPNAPHDLPSFITAPGDTDVLMVAVGVILLGAVLAVGNIYLRLHTLPERMAHRSQKLQFEIVAVLGLLALFTHMHVFWVAGLLLAMIDLPDFSTPLRSIAGSVATIAGIQPGTAAPRSPHDIATAGAPDLAKPDLAKPNLAKPDLAKASDKKEPGEDDAGASGLPGHA</sequence>
<protein>
    <submittedName>
        <fullName evidence="3">Uncharacterized protein</fullName>
    </submittedName>
</protein>
<feature type="transmembrane region" description="Helical" evidence="2">
    <location>
        <begin position="25"/>
        <end position="46"/>
    </location>
</feature>
<evidence type="ECO:0000313" key="3">
    <source>
        <dbReference type="EMBL" id="OPH82316.1"/>
    </source>
</evidence>
<dbReference type="AlphaFoldDB" id="A0A1V4HWH4"/>
<dbReference type="OrthoDB" id="6228405at2"/>
<dbReference type="Proteomes" id="UP000189940">
    <property type="component" value="Unassembled WGS sequence"/>
</dbReference>
<accession>A0A1V4HWH4</accession>
<keyword evidence="2" id="KW-0472">Membrane</keyword>
<dbReference type="STRING" id="29421.B2M20_13405"/>
<reference evidence="3 4" key="1">
    <citation type="submission" date="2017-02" db="EMBL/GenBank/DDBJ databases">
        <title>Genome sequence of the nitrite-oxidizing bacterium Nitrobacter vulgaris strain Ab1.</title>
        <authorList>
            <person name="Mellbye B.L."/>
            <person name="Davis E.W."/>
            <person name="Spieck E."/>
            <person name="Chang J.H."/>
            <person name="Bottomley P.J."/>
            <person name="Sayavedra-Soto L.A."/>
        </authorList>
    </citation>
    <scope>NUCLEOTIDE SEQUENCE [LARGE SCALE GENOMIC DNA]</scope>
    <source>
        <strain evidence="3 4">Ab1</strain>
    </source>
</reference>
<organism evidence="3 4">
    <name type="scientific">Nitrobacter vulgaris</name>
    <dbReference type="NCBI Taxonomy" id="29421"/>
    <lineage>
        <taxon>Bacteria</taxon>
        <taxon>Pseudomonadati</taxon>
        <taxon>Pseudomonadota</taxon>
        <taxon>Alphaproteobacteria</taxon>
        <taxon>Hyphomicrobiales</taxon>
        <taxon>Nitrobacteraceae</taxon>
        <taxon>Nitrobacter</taxon>
    </lineage>
</organism>
<keyword evidence="4" id="KW-1185">Reference proteome</keyword>
<name>A0A1V4HWH4_NITVU</name>
<proteinExistence type="predicted"/>
<evidence type="ECO:0000256" key="1">
    <source>
        <dbReference type="SAM" id="MobiDB-lite"/>
    </source>
</evidence>
<comment type="caution">
    <text evidence="3">The sequence shown here is derived from an EMBL/GenBank/DDBJ whole genome shotgun (WGS) entry which is preliminary data.</text>
</comment>
<keyword evidence="2" id="KW-0812">Transmembrane</keyword>
<dbReference type="RefSeq" id="WP_079447681.1">
    <property type="nucleotide sequence ID" value="NZ_MWPQ01000049.1"/>
</dbReference>
<evidence type="ECO:0000313" key="4">
    <source>
        <dbReference type="Proteomes" id="UP000189940"/>
    </source>
</evidence>
<gene>
    <name evidence="3" type="ORF">B2M20_13405</name>
</gene>
<feature type="transmembrane region" description="Helical" evidence="2">
    <location>
        <begin position="67"/>
        <end position="92"/>
    </location>
</feature>